<dbReference type="AlphaFoldDB" id="A0A517M5X2"/>
<feature type="domain" description="Putative zinc-finger" evidence="3">
    <location>
        <begin position="71"/>
        <end position="105"/>
    </location>
</feature>
<name>A0A517M5X2_9BACT</name>
<keyword evidence="2" id="KW-0472">Membrane</keyword>
<dbReference type="InterPro" id="IPR041916">
    <property type="entry name" value="Anti_sigma_zinc_sf"/>
</dbReference>
<evidence type="ECO:0000313" key="5">
    <source>
        <dbReference type="Proteomes" id="UP000319557"/>
    </source>
</evidence>
<dbReference type="KEGG" id="ruv:EC9_44740"/>
<protein>
    <recommendedName>
        <fullName evidence="3">Putative zinc-finger domain-containing protein</fullName>
    </recommendedName>
</protein>
<evidence type="ECO:0000259" key="3">
    <source>
        <dbReference type="Pfam" id="PF13490"/>
    </source>
</evidence>
<dbReference type="Pfam" id="PF13490">
    <property type="entry name" value="zf-HC2"/>
    <property type="match status" value="1"/>
</dbReference>
<proteinExistence type="predicted"/>
<evidence type="ECO:0000256" key="1">
    <source>
        <dbReference type="SAM" id="MobiDB-lite"/>
    </source>
</evidence>
<keyword evidence="2" id="KW-0812">Transmembrane</keyword>
<dbReference type="Proteomes" id="UP000319557">
    <property type="component" value="Chromosome"/>
</dbReference>
<sequence length="147" mass="16205">MNRPQTPSDDWQPCQPGTLQRLADQQRRTRRVGTVKRIALPAAAVMLLIFAGISAMRPREPQRLPHGGLSCAEVAQQLHAFAANQVDAAMAQKISDHMLDCPRCRHKLQELQTGTAARTPAGNRLSPTRQAPMGESPRDLLALADRR</sequence>
<keyword evidence="2" id="KW-1133">Transmembrane helix</keyword>
<organism evidence="4 5">
    <name type="scientific">Rosistilla ulvae</name>
    <dbReference type="NCBI Taxonomy" id="1930277"/>
    <lineage>
        <taxon>Bacteria</taxon>
        <taxon>Pseudomonadati</taxon>
        <taxon>Planctomycetota</taxon>
        <taxon>Planctomycetia</taxon>
        <taxon>Pirellulales</taxon>
        <taxon>Pirellulaceae</taxon>
        <taxon>Rosistilla</taxon>
    </lineage>
</organism>
<gene>
    <name evidence="4" type="ORF">EC9_44740</name>
</gene>
<dbReference type="EMBL" id="CP036261">
    <property type="protein sequence ID" value="QDS90267.1"/>
    <property type="molecule type" value="Genomic_DNA"/>
</dbReference>
<dbReference type="Gene3D" id="1.10.10.1320">
    <property type="entry name" value="Anti-sigma factor, zinc-finger domain"/>
    <property type="match status" value="1"/>
</dbReference>
<dbReference type="InterPro" id="IPR027383">
    <property type="entry name" value="Znf_put"/>
</dbReference>
<feature type="region of interest" description="Disordered" evidence="1">
    <location>
        <begin position="111"/>
        <end position="147"/>
    </location>
</feature>
<keyword evidence="5" id="KW-1185">Reference proteome</keyword>
<dbReference type="RefSeq" id="WP_145348111.1">
    <property type="nucleotide sequence ID" value="NZ_CP036261.1"/>
</dbReference>
<dbReference type="OrthoDB" id="291212at2"/>
<evidence type="ECO:0000256" key="2">
    <source>
        <dbReference type="SAM" id="Phobius"/>
    </source>
</evidence>
<feature type="transmembrane region" description="Helical" evidence="2">
    <location>
        <begin position="38"/>
        <end position="56"/>
    </location>
</feature>
<reference evidence="4 5" key="1">
    <citation type="submission" date="2019-02" db="EMBL/GenBank/DDBJ databases">
        <title>Deep-cultivation of Planctomycetes and their phenomic and genomic characterization uncovers novel biology.</title>
        <authorList>
            <person name="Wiegand S."/>
            <person name="Jogler M."/>
            <person name="Boedeker C."/>
            <person name="Pinto D."/>
            <person name="Vollmers J."/>
            <person name="Rivas-Marin E."/>
            <person name="Kohn T."/>
            <person name="Peeters S.H."/>
            <person name="Heuer A."/>
            <person name="Rast P."/>
            <person name="Oberbeckmann S."/>
            <person name="Bunk B."/>
            <person name="Jeske O."/>
            <person name="Meyerdierks A."/>
            <person name="Storesund J.E."/>
            <person name="Kallscheuer N."/>
            <person name="Luecker S."/>
            <person name="Lage O.M."/>
            <person name="Pohl T."/>
            <person name="Merkel B.J."/>
            <person name="Hornburger P."/>
            <person name="Mueller R.-W."/>
            <person name="Bruemmer F."/>
            <person name="Labrenz M."/>
            <person name="Spormann A.M."/>
            <person name="Op den Camp H."/>
            <person name="Overmann J."/>
            <person name="Amann R."/>
            <person name="Jetten M.S.M."/>
            <person name="Mascher T."/>
            <person name="Medema M.H."/>
            <person name="Devos D.P."/>
            <person name="Kaster A.-K."/>
            <person name="Ovreas L."/>
            <person name="Rohde M."/>
            <person name="Galperin M.Y."/>
            <person name="Jogler C."/>
        </authorList>
    </citation>
    <scope>NUCLEOTIDE SEQUENCE [LARGE SCALE GENOMIC DNA]</scope>
    <source>
        <strain evidence="4 5">EC9</strain>
    </source>
</reference>
<accession>A0A517M5X2</accession>
<evidence type="ECO:0000313" key="4">
    <source>
        <dbReference type="EMBL" id="QDS90267.1"/>
    </source>
</evidence>